<evidence type="ECO:0000313" key="2">
    <source>
        <dbReference type="Proteomes" id="UP000254168"/>
    </source>
</evidence>
<comment type="caution">
    <text evidence="1">The sequence shown here is derived from an EMBL/GenBank/DDBJ whole genome shotgun (WGS) entry which is preliminary data.</text>
</comment>
<keyword evidence="2" id="KW-1185">Reference proteome</keyword>
<organism evidence="1 2">
    <name type="scientific">Xanthomonas euroxanthea</name>
    <dbReference type="NCBI Taxonomy" id="2259622"/>
    <lineage>
        <taxon>Bacteria</taxon>
        <taxon>Pseudomonadati</taxon>
        <taxon>Pseudomonadota</taxon>
        <taxon>Gammaproteobacteria</taxon>
        <taxon>Lysobacterales</taxon>
        <taxon>Lysobacteraceae</taxon>
        <taxon>Xanthomonas</taxon>
    </lineage>
</organism>
<keyword evidence="1" id="KW-0560">Oxidoreductase</keyword>
<keyword evidence="1" id="KW-0503">Monooxygenase</keyword>
<dbReference type="AlphaFoldDB" id="A0AA46C9C8"/>
<dbReference type="GO" id="GO:0004497">
    <property type="term" value="F:monooxygenase activity"/>
    <property type="evidence" value="ECO:0007669"/>
    <property type="project" value="UniProtKB-KW"/>
</dbReference>
<sequence length="104" mass="11695">MTPARCGKLVYLGIQKRPGHDNTWSLPQQRAFLYAQFSAHRLRRSLALPSAPLTIAWSTRRDRVPAPSPIAPAAAMHLRQLIPHPKLSVPFIIAQWPGNEQKKV</sequence>
<evidence type="ECO:0000313" key="1">
    <source>
        <dbReference type="EMBL" id="SUZ28831.1"/>
    </source>
</evidence>
<protein>
    <submittedName>
        <fullName evidence="1">FAD-binding monooxygenase</fullName>
    </submittedName>
</protein>
<name>A0AA46C9C8_9XANT</name>
<proteinExistence type="predicted"/>
<gene>
    <name evidence="1" type="ORF">CPBF424_26580</name>
</gene>
<accession>A0AA46C9C8</accession>
<dbReference type="EMBL" id="UIHB01000004">
    <property type="protein sequence ID" value="SUZ28831.1"/>
    <property type="molecule type" value="Genomic_DNA"/>
</dbReference>
<dbReference type="Proteomes" id="UP000254168">
    <property type="component" value="Unassembled WGS sequence"/>
</dbReference>
<reference evidence="1 2" key="1">
    <citation type="submission" date="2018-06" db="EMBL/GenBank/DDBJ databases">
        <authorList>
            <person name="Pothier F. J."/>
        </authorList>
    </citation>
    <scope>NUCLEOTIDE SEQUENCE [LARGE SCALE GENOMIC DNA]</scope>
    <source>
        <strain evidence="1 2">CPBF 424</strain>
    </source>
</reference>